<sequence length="376" mass="42711">MIKKILLSLLICIVVIFAYSYHKAKPLHLTKDTSLPFPLESEQREILYYASLAPNAHNVQPWRLTYNKNEQRFTLAFDSSKALPHIDPAGREAWISLGAFLENFRQATANYGMKAEIDILPIITNNGNVAHITLRSDNKRSPLKQPTALKLIERRHTDKRPYQNIAIAPENLTALLEQHQPYLTYYPRSTAEFNKLAGYAVEAAKAHALDKHKRDEFALWLRFSNEEASQLKDGLPAEQLGLTGIKKLLYYSLFDREKAKSEAFATENIKKTENSVAQSAGFFVISGEETFAATIRSGMNLESFWLDAVQYGISIQPVSQMLEEDAFRQQLAQTLGLSQPPQLILRAGYVDDYGENNKIRRNISEFTHLESLPEVH</sequence>
<dbReference type="NCBIfam" id="NF047509">
    <property type="entry name" value="Rv3131_FMN_oxido"/>
    <property type="match status" value="1"/>
</dbReference>
<name>A0A318FWM7_KLEOX</name>
<dbReference type="Gene3D" id="3.40.109.10">
    <property type="entry name" value="NADH Oxidase"/>
    <property type="match status" value="1"/>
</dbReference>
<gene>
    <name evidence="1" type="ORF">DET57_103231</name>
</gene>
<dbReference type="GO" id="GO:0016491">
    <property type="term" value="F:oxidoreductase activity"/>
    <property type="evidence" value="ECO:0007669"/>
    <property type="project" value="InterPro"/>
</dbReference>
<evidence type="ECO:0000313" key="2">
    <source>
        <dbReference type="Proteomes" id="UP000247485"/>
    </source>
</evidence>
<dbReference type="Proteomes" id="UP000247485">
    <property type="component" value="Unassembled WGS sequence"/>
</dbReference>
<dbReference type="RefSeq" id="WP_110272998.1">
    <property type="nucleotide sequence ID" value="NZ_QJJG01000003.1"/>
</dbReference>
<dbReference type="AlphaFoldDB" id="A0A318FWM7"/>
<accession>A0A318FWM7</accession>
<dbReference type="EMBL" id="QJJG01000003">
    <property type="protein sequence ID" value="PXW47797.1"/>
    <property type="molecule type" value="Genomic_DNA"/>
</dbReference>
<dbReference type="InterPro" id="IPR000415">
    <property type="entry name" value="Nitroreductase-like"/>
</dbReference>
<proteinExistence type="predicted"/>
<reference evidence="1 2" key="1">
    <citation type="submission" date="2018-05" db="EMBL/GenBank/DDBJ databases">
        <title>Freshwater and sediment microbial communities from various areas in North America, analyzing microbe dynamics in response to fracking.</title>
        <authorList>
            <person name="Lamendella R."/>
        </authorList>
    </citation>
    <scope>NUCLEOTIDE SEQUENCE [LARGE SCALE GENOMIC DNA]</scope>
    <source>
        <strain evidence="1 2">67</strain>
    </source>
</reference>
<comment type="caution">
    <text evidence="1">The sequence shown here is derived from an EMBL/GenBank/DDBJ whole genome shotgun (WGS) entry which is preliminary data.</text>
</comment>
<protein>
    <submittedName>
        <fullName evidence="1">Nitroreductase family protein</fullName>
    </submittedName>
</protein>
<dbReference type="SUPFAM" id="SSF55469">
    <property type="entry name" value="FMN-dependent nitroreductase-like"/>
    <property type="match status" value="2"/>
</dbReference>
<evidence type="ECO:0000313" key="1">
    <source>
        <dbReference type="EMBL" id="PXW47797.1"/>
    </source>
</evidence>
<organism evidence="1 2">
    <name type="scientific">Klebsiella oxytoca</name>
    <dbReference type="NCBI Taxonomy" id="571"/>
    <lineage>
        <taxon>Bacteria</taxon>
        <taxon>Pseudomonadati</taxon>
        <taxon>Pseudomonadota</taxon>
        <taxon>Gammaproteobacteria</taxon>
        <taxon>Enterobacterales</taxon>
        <taxon>Enterobacteriaceae</taxon>
        <taxon>Klebsiella/Raoultella group</taxon>
        <taxon>Klebsiella</taxon>
    </lineage>
</organism>